<name>A0A410FTB7_BIPS1</name>
<gene>
    <name evidence="1" type="ORF">BIP78_0392</name>
</gene>
<evidence type="ECO:0000313" key="2">
    <source>
        <dbReference type="Proteomes" id="UP000287233"/>
    </source>
</evidence>
<dbReference type="EMBL" id="CP034928">
    <property type="protein sequence ID" value="QAA76158.1"/>
    <property type="molecule type" value="Genomic_DNA"/>
</dbReference>
<evidence type="ECO:0000313" key="1">
    <source>
        <dbReference type="EMBL" id="QAA76158.1"/>
    </source>
</evidence>
<accession>A0A410FTB7</accession>
<dbReference type="Proteomes" id="UP000287233">
    <property type="component" value="Chromosome"/>
</dbReference>
<evidence type="ECO:0008006" key="3">
    <source>
        <dbReference type="Google" id="ProtNLM"/>
    </source>
</evidence>
<sequence length="203" mass="22352">MTAAVSLAGTVAVGRTFLDAPPTRGLYRPTAHNLSRGETQIQFLAFSSPTNPLEFFEFEYGLSDVFEVGARPVSALFGDVRVWAKYHVGTTGPVSLAIPLGLDVRFAAPAWAARAGWVLSWRAFRWVSLHPGLELTFVPAMGIYPYLGAHFDVWTNLKLVLEIDGEDPYLTVGALVWMLGFVRLQIDTPLPSVQLRISITGRF</sequence>
<reference evidence="2" key="1">
    <citation type="submission" date="2018-12" db="EMBL/GenBank/DDBJ databases">
        <title>Complete genome sequence of an uncultured bacterium of the candidate phylum Bipolaricaulota.</title>
        <authorList>
            <person name="Kadnikov V.V."/>
            <person name="Mardanov A.V."/>
            <person name="Beletsky A.V."/>
            <person name="Frank Y.A."/>
            <person name="Karnachuk O.V."/>
            <person name="Ravin N.V."/>
        </authorList>
    </citation>
    <scope>NUCLEOTIDE SEQUENCE [LARGE SCALE GENOMIC DNA]</scope>
</reference>
<proteinExistence type="predicted"/>
<protein>
    <recommendedName>
        <fullName evidence="3">Outer membrane protein beta-barrel domain-containing protein</fullName>
    </recommendedName>
</protein>
<organism evidence="1 2">
    <name type="scientific">Bipolaricaulis sibiricus</name>
    <dbReference type="NCBI Taxonomy" id="2501609"/>
    <lineage>
        <taxon>Bacteria</taxon>
        <taxon>Candidatus Bipolaricaulota</taxon>
        <taxon>Candidatus Bipolaricaulia</taxon>
        <taxon>Candidatus Bipolaricaulales</taxon>
        <taxon>Candidatus Bipolaricaulaceae</taxon>
        <taxon>Candidatus Bipolaricaulis</taxon>
    </lineage>
</organism>
<dbReference type="KEGG" id="bih:BIP78_0392"/>
<dbReference type="AlphaFoldDB" id="A0A410FTB7"/>